<keyword evidence="4" id="KW-0472">Membrane</keyword>
<dbReference type="InterPro" id="IPR007074">
    <property type="entry name" value="LicD/FKTN/FKRP_NTP_transf"/>
</dbReference>
<protein>
    <recommendedName>
        <fullName evidence="5">LicD/FKTN/FKRP nucleotidyltransferase domain-containing protein</fullName>
    </recommendedName>
</protein>
<dbReference type="GO" id="GO:0009100">
    <property type="term" value="P:glycoprotein metabolic process"/>
    <property type="evidence" value="ECO:0007669"/>
    <property type="project" value="UniProtKB-ARBA"/>
</dbReference>
<accession>A0A9P8L1V2</accession>
<dbReference type="PANTHER" id="PTHR15407:SF28">
    <property type="entry name" value="RIBITOL-5-PHOSPHATE TRANSFERASE FKTN"/>
    <property type="match status" value="1"/>
</dbReference>
<evidence type="ECO:0000256" key="3">
    <source>
        <dbReference type="ARBA" id="ARBA00022989"/>
    </source>
</evidence>
<reference evidence="6" key="1">
    <citation type="submission" date="2021-03" db="EMBL/GenBank/DDBJ databases">
        <title>Comparative genomics and phylogenomic investigation of the class Geoglossomycetes provide insights into ecological specialization and systematics.</title>
        <authorList>
            <person name="Melie T."/>
            <person name="Pirro S."/>
            <person name="Miller A.N."/>
            <person name="Quandt A."/>
        </authorList>
    </citation>
    <scope>NUCLEOTIDE SEQUENCE</scope>
    <source>
        <strain evidence="6">GBOQ0MN5Z8</strain>
    </source>
</reference>
<evidence type="ECO:0000256" key="1">
    <source>
        <dbReference type="ARBA" id="ARBA00004167"/>
    </source>
</evidence>
<keyword evidence="3" id="KW-1133">Transmembrane helix</keyword>
<proteinExistence type="predicted"/>
<evidence type="ECO:0000259" key="5">
    <source>
        <dbReference type="Pfam" id="PF04991"/>
    </source>
</evidence>
<feature type="domain" description="LicD/FKTN/FKRP nucleotidyltransferase" evidence="5">
    <location>
        <begin position="2"/>
        <end position="104"/>
    </location>
</feature>
<keyword evidence="2" id="KW-0812">Transmembrane</keyword>
<evidence type="ECO:0000256" key="2">
    <source>
        <dbReference type="ARBA" id="ARBA00022692"/>
    </source>
</evidence>
<dbReference type="Pfam" id="PF04991">
    <property type="entry name" value="LicD"/>
    <property type="match status" value="2"/>
</dbReference>
<evidence type="ECO:0000313" key="7">
    <source>
        <dbReference type="Proteomes" id="UP000698800"/>
    </source>
</evidence>
<evidence type="ECO:0000256" key="4">
    <source>
        <dbReference type="ARBA" id="ARBA00023136"/>
    </source>
</evidence>
<gene>
    <name evidence="6" type="ORF">FGG08_005030</name>
</gene>
<keyword evidence="7" id="KW-1185">Reference proteome</keyword>
<dbReference type="AlphaFoldDB" id="A0A9P8L1V2"/>
<evidence type="ECO:0000313" key="6">
    <source>
        <dbReference type="EMBL" id="KAH0538381.1"/>
    </source>
</evidence>
<feature type="domain" description="LicD/FKTN/FKRP nucleotidyltransferase" evidence="5">
    <location>
        <begin position="115"/>
        <end position="152"/>
    </location>
</feature>
<dbReference type="OrthoDB" id="444255at2759"/>
<name>A0A9P8L1V2_9PEZI</name>
<dbReference type="InterPro" id="IPR009644">
    <property type="entry name" value="FKTN/MNN4/W02B3.4-1"/>
</dbReference>
<organism evidence="6 7">
    <name type="scientific">Glutinoglossum americanum</name>
    <dbReference type="NCBI Taxonomy" id="1670608"/>
    <lineage>
        <taxon>Eukaryota</taxon>
        <taxon>Fungi</taxon>
        <taxon>Dikarya</taxon>
        <taxon>Ascomycota</taxon>
        <taxon>Pezizomycotina</taxon>
        <taxon>Geoglossomycetes</taxon>
        <taxon>Geoglossales</taxon>
        <taxon>Geoglossaceae</taxon>
        <taxon>Glutinoglossum</taxon>
    </lineage>
</organism>
<comment type="subcellular location">
    <subcellularLocation>
        <location evidence="1">Membrane</location>
        <topology evidence="1">Single-pass membrane protein</topology>
    </subcellularLocation>
</comment>
<comment type="caution">
    <text evidence="6">The sequence shown here is derived from an EMBL/GenBank/DDBJ whole genome shotgun (WGS) entry which is preliminary data.</text>
</comment>
<dbReference type="EMBL" id="JAGHQL010000111">
    <property type="protein sequence ID" value="KAH0538381.1"/>
    <property type="molecule type" value="Genomic_DNA"/>
</dbReference>
<sequence length="215" mass="25101">MGIETWIAHGTLLGWWWNGKILPWDWDLDTQVSGATLDYLGKHMNQTTHDYVSEDKTVKRRYLLDVNPHHVERTRGDGQNIIDARWIDIKTGLYIDITGLSETHPDIQPGVWSCKNYHQYNTRDLFPLRESVFEGVATLIPYSYDQILVNEYQHGALVNTEWLGHRWDTHLREWVTMDAPELRDQPQPPPHVPRSLQAPSTSAGLKNIWRLLNWI</sequence>
<dbReference type="PANTHER" id="PTHR15407">
    <property type="entry name" value="FUKUTIN-RELATED"/>
    <property type="match status" value="1"/>
</dbReference>
<dbReference type="GO" id="GO:0016020">
    <property type="term" value="C:membrane"/>
    <property type="evidence" value="ECO:0007669"/>
    <property type="project" value="UniProtKB-SubCell"/>
</dbReference>
<dbReference type="Proteomes" id="UP000698800">
    <property type="component" value="Unassembled WGS sequence"/>
</dbReference>